<name>A0A4Z1GA06_9HELO</name>
<dbReference type="Proteomes" id="UP000297814">
    <property type="component" value="Unassembled WGS sequence"/>
</dbReference>
<comment type="caution">
    <text evidence="1">The sequence shown here is derived from an EMBL/GenBank/DDBJ whole genome shotgun (WGS) entry which is preliminary data.</text>
</comment>
<keyword evidence="2" id="KW-1185">Reference proteome</keyword>
<protein>
    <submittedName>
        <fullName evidence="1">Uncharacterized protein</fullName>
    </submittedName>
</protein>
<gene>
    <name evidence="1" type="ORF">BHYA_0227g00020</name>
</gene>
<evidence type="ECO:0000313" key="1">
    <source>
        <dbReference type="EMBL" id="TGO33776.1"/>
    </source>
</evidence>
<organism evidence="1 2">
    <name type="scientific">Botrytis hyacinthi</name>
    <dbReference type="NCBI Taxonomy" id="278943"/>
    <lineage>
        <taxon>Eukaryota</taxon>
        <taxon>Fungi</taxon>
        <taxon>Dikarya</taxon>
        <taxon>Ascomycota</taxon>
        <taxon>Pezizomycotina</taxon>
        <taxon>Leotiomycetes</taxon>
        <taxon>Helotiales</taxon>
        <taxon>Sclerotiniaceae</taxon>
        <taxon>Botrytis</taxon>
    </lineage>
</organism>
<dbReference type="EMBL" id="PQXK01000227">
    <property type="protein sequence ID" value="TGO33776.1"/>
    <property type="molecule type" value="Genomic_DNA"/>
</dbReference>
<sequence length="87" mass="9136">MAFPVGIRLLTRSRSLRNPKVSPNIRFAADSSLTLSNLKSEIKTTVPTCTANFNGCFTVGNDSVVPKTIVAAVAAETSAASRVPVSI</sequence>
<reference evidence="1 2" key="1">
    <citation type="submission" date="2017-12" db="EMBL/GenBank/DDBJ databases">
        <title>Comparative genomics of Botrytis spp.</title>
        <authorList>
            <person name="Valero-Jimenez C.A."/>
            <person name="Tapia P."/>
            <person name="Veloso J."/>
            <person name="Silva-Moreno E."/>
            <person name="Staats M."/>
            <person name="Valdes J.H."/>
            <person name="Van Kan J.A.L."/>
        </authorList>
    </citation>
    <scope>NUCLEOTIDE SEQUENCE [LARGE SCALE GENOMIC DNA]</scope>
    <source>
        <strain evidence="1 2">Bh0001</strain>
    </source>
</reference>
<proteinExistence type="predicted"/>
<evidence type="ECO:0000313" key="2">
    <source>
        <dbReference type="Proteomes" id="UP000297814"/>
    </source>
</evidence>
<dbReference type="AlphaFoldDB" id="A0A4Z1GA06"/>
<accession>A0A4Z1GA06</accession>